<feature type="compositionally biased region" description="Pro residues" evidence="1">
    <location>
        <begin position="158"/>
        <end position="172"/>
    </location>
</feature>
<dbReference type="EMBL" id="CAKOGP040002480">
    <property type="protein sequence ID" value="CAJ1970225.1"/>
    <property type="molecule type" value="Genomic_DNA"/>
</dbReference>
<dbReference type="AlphaFoldDB" id="A0AAD2JPN1"/>
<dbReference type="Proteomes" id="UP001295423">
    <property type="component" value="Unassembled WGS sequence"/>
</dbReference>
<keyword evidence="3" id="KW-1185">Reference proteome</keyword>
<feature type="region of interest" description="Disordered" evidence="1">
    <location>
        <begin position="147"/>
        <end position="197"/>
    </location>
</feature>
<reference evidence="2" key="1">
    <citation type="submission" date="2023-08" db="EMBL/GenBank/DDBJ databases">
        <authorList>
            <person name="Audoor S."/>
            <person name="Bilcke G."/>
        </authorList>
    </citation>
    <scope>NUCLEOTIDE SEQUENCE</scope>
</reference>
<evidence type="ECO:0000313" key="2">
    <source>
        <dbReference type="EMBL" id="CAJ1970225.1"/>
    </source>
</evidence>
<evidence type="ECO:0000256" key="1">
    <source>
        <dbReference type="SAM" id="MobiDB-lite"/>
    </source>
</evidence>
<name>A0AAD2JPN1_9STRA</name>
<comment type="caution">
    <text evidence="2">The sequence shown here is derived from an EMBL/GenBank/DDBJ whole genome shotgun (WGS) entry which is preliminary data.</text>
</comment>
<gene>
    <name evidence="2" type="ORF">CYCCA115_LOCUS24247</name>
</gene>
<organism evidence="2 3">
    <name type="scientific">Cylindrotheca closterium</name>
    <dbReference type="NCBI Taxonomy" id="2856"/>
    <lineage>
        <taxon>Eukaryota</taxon>
        <taxon>Sar</taxon>
        <taxon>Stramenopiles</taxon>
        <taxon>Ochrophyta</taxon>
        <taxon>Bacillariophyta</taxon>
        <taxon>Bacillariophyceae</taxon>
        <taxon>Bacillariophycidae</taxon>
        <taxon>Bacillariales</taxon>
        <taxon>Bacillariaceae</taxon>
        <taxon>Cylindrotheca</taxon>
    </lineage>
</organism>
<evidence type="ECO:0000313" key="3">
    <source>
        <dbReference type="Proteomes" id="UP001295423"/>
    </source>
</evidence>
<protein>
    <submittedName>
        <fullName evidence="2">Uncharacterized protein</fullName>
    </submittedName>
</protein>
<proteinExistence type="predicted"/>
<sequence>MVVAWQVSFNDSRCKVEALSRSSNNNINHNQYLDSLKPTSSASFHNAMEKNNENHQFQEQHSRNSMVEEDAIIARRTPDDHYAKHHPGAGWAGYKHPMYGGYLDHLHLQPTAASCSDKTTANVATAASATTTTTSTSTSTSAATLANHNHDHSSAEPPALPLPPPLPPPPSHPFHSAQANHNAVGNNNQSDKGSAATRTSSLPYLKTLQENNSNVWEEGKPADYGDDIRWGAQVYLDGL</sequence>
<feature type="compositionally biased region" description="Polar residues" evidence="1">
    <location>
        <begin position="178"/>
        <end position="197"/>
    </location>
</feature>
<accession>A0AAD2JPN1</accession>